<keyword evidence="8" id="KW-0966">Cell projection</keyword>
<accession>A0A1G6Z7W2</accession>
<feature type="transmembrane region" description="Helical" evidence="7">
    <location>
        <begin position="70"/>
        <end position="91"/>
    </location>
</feature>
<protein>
    <submittedName>
        <fullName evidence="8">Flagellar biosynthetic protein FliR</fullName>
    </submittedName>
</protein>
<dbReference type="PRINTS" id="PR00953">
    <property type="entry name" value="TYPE3IMRPROT"/>
</dbReference>
<dbReference type="PANTHER" id="PTHR30065">
    <property type="entry name" value="FLAGELLAR BIOSYNTHETIC PROTEIN FLIR"/>
    <property type="match status" value="1"/>
</dbReference>
<dbReference type="InterPro" id="IPR002010">
    <property type="entry name" value="T3SS_IM_R"/>
</dbReference>
<keyword evidence="9" id="KW-1185">Reference proteome</keyword>
<evidence type="ECO:0000256" key="4">
    <source>
        <dbReference type="ARBA" id="ARBA00022692"/>
    </source>
</evidence>
<evidence type="ECO:0000256" key="6">
    <source>
        <dbReference type="ARBA" id="ARBA00023136"/>
    </source>
</evidence>
<dbReference type="PANTHER" id="PTHR30065:SF1">
    <property type="entry name" value="SURFACE PRESENTATION OF ANTIGENS PROTEIN SPAR"/>
    <property type="match status" value="1"/>
</dbReference>
<dbReference type="Proteomes" id="UP000199344">
    <property type="component" value="Unassembled WGS sequence"/>
</dbReference>
<evidence type="ECO:0000256" key="7">
    <source>
        <dbReference type="SAM" id="Phobius"/>
    </source>
</evidence>
<organism evidence="8 9">
    <name type="scientific">Paracoccus isoporae</name>
    <dbReference type="NCBI Taxonomy" id="591205"/>
    <lineage>
        <taxon>Bacteria</taxon>
        <taxon>Pseudomonadati</taxon>
        <taxon>Pseudomonadota</taxon>
        <taxon>Alphaproteobacteria</taxon>
        <taxon>Rhodobacterales</taxon>
        <taxon>Paracoccaceae</taxon>
        <taxon>Paracoccus</taxon>
    </lineage>
</organism>
<keyword evidence="4 7" id="KW-0812">Transmembrane</keyword>
<keyword evidence="6 7" id="KW-0472">Membrane</keyword>
<dbReference type="OrthoDB" id="9779817at2"/>
<evidence type="ECO:0000313" key="8">
    <source>
        <dbReference type="EMBL" id="SDD98077.1"/>
    </source>
</evidence>
<dbReference type="AlphaFoldDB" id="A0A1G6Z7W2"/>
<comment type="similarity">
    <text evidence="2">Belongs to the FliR/MopE/SpaR family.</text>
</comment>
<feature type="transmembrane region" description="Helical" evidence="7">
    <location>
        <begin position="215"/>
        <end position="243"/>
    </location>
</feature>
<gene>
    <name evidence="8" type="ORF">SAMN05421538_103169</name>
</gene>
<feature type="transmembrane region" description="Helical" evidence="7">
    <location>
        <begin position="137"/>
        <end position="160"/>
    </location>
</feature>
<sequence length="253" mass="25995">MLTISSPADLTGLIEPIILGYFRVQGVLLVLPAFSDRVVPQRVRIAAAMALAPLSAELAGGPQLPSAEVGAIGTVLLRCLAELLIGGLIAAPARIIAFALHMASTAIAATASLSQLIGTGMEAAPHPIGQVYHLAGMALLMAMSLPLMLLDLVAQGYAIFPAGRGVDPVQLLPGLIGLFATSFMLAMTMASPFILGGLLYQMLAGIVNRVMPALPVVFIGAPIIIGLALIVLAALSPSILAIWAEAVLRAGLR</sequence>
<evidence type="ECO:0000313" key="9">
    <source>
        <dbReference type="Proteomes" id="UP000199344"/>
    </source>
</evidence>
<dbReference type="GO" id="GO:0005886">
    <property type="term" value="C:plasma membrane"/>
    <property type="evidence" value="ECO:0007669"/>
    <property type="project" value="UniProtKB-SubCell"/>
</dbReference>
<keyword evidence="5 7" id="KW-1133">Transmembrane helix</keyword>
<dbReference type="STRING" id="591205.SAMN05421538_103169"/>
<proteinExistence type="inferred from homology"/>
<dbReference type="RefSeq" id="WP_090522290.1">
    <property type="nucleotide sequence ID" value="NZ_FNAH01000003.1"/>
</dbReference>
<evidence type="ECO:0000256" key="1">
    <source>
        <dbReference type="ARBA" id="ARBA00004651"/>
    </source>
</evidence>
<comment type="subcellular location">
    <subcellularLocation>
        <location evidence="1">Cell membrane</location>
        <topology evidence="1">Multi-pass membrane protein</topology>
    </subcellularLocation>
</comment>
<evidence type="ECO:0000256" key="2">
    <source>
        <dbReference type="ARBA" id="ARBA00009772"/>
    </source>
</evidence>
<reference evidence="8 9" key="1">
    <citation type="submission" date="2016-10" db="EMBL/GenBank/DDBJ databases">
        <authorList>
            <person name="de Groot N.N."/>
        </authorList>
    </citation>
    <scope>NUCLEOTIDE SEQUENCE [LARGE SCALE GENOMIC DNA]</scope>
    <source>
        <strain evidence="8 9">DSM 22220</strain>
    </source>
</reference>
<keyword evidence="8" id="KW-0969">Cilium</keyword>
<dbReference type="Pfam" id="PF01311">
    <property type="entry name" value="Bac_export_1"/>
    <property type="match status" value="1"/>
</dbReference>
<keyword evidence="3" id="KW-1003">Cell membrane</keyword>
<name>A0A1G6Z7W2_9RHOB</name>
<feature type="transmembrane region" description="Helical" evidence="7">
    <location>
        <begin position="172"/>
        <end position="195"/>
    </location>
</feature>
<keyword evidence="8" id="KW-0282">Flagellum</keyword>
<evidence type="ECO:0000256" key="3">
    <source>
        <dbReference type="ARBA" id="ARBA00022475"/>
    </source>
</evidence>
<feature type="transmembrane region" description="Helical" evidence="7">
    <location>
        <begin position="98"/>
        <end position="117"/>
    </location>
</feature>
<dbReference type="EMBL" id="FNAH01000003">
    <property type="protein sequence ID" value="SDD98077.1"/>
    <property type="molecule type" value="Genomic_DNA"/>
</dbReference>
<dbReference type="GO" id="GO:0006605">
    <property type="term" value="P:protein targeting"/>
    <property type="evidence" value="ECO:0007669"/>
    <property type="project" value="InterPro"/>
</dbReference>
<evidence type="ECO:0000256" key="5">
    <source>
        <dbReference type="ARBA" id="ARBA00022989"/>
    </source>
</evidence>